<organism evidence="8 9">
    <name type="scientific">Nyssa sinensis</name>
    <dbReference type="NCBI Taxonomy" id="561372"/>
    <lineage>
        <taxon>Eukaryota</taxon>
        <taxon>Viridiplantae</taxon>
        <taxon>Streptophyta</taxon>
        <taxon>Embryophyta</taxon>
        <taxon>Tracheophyta</taxon>
        <taxon>Spermatophyta</taxon>
        <taxon>Magnoliopsida</taxon>
        <taxon>eudicotyledons</taxon>
        <taxon>Gunneridae</taxon>
        <taxon>Pentapetalae</taxon>
        <taxon>asterids</taxon>
        <taxon>Cornales</taxon>
        <taxon>Nyssaceae</taxon>
        <taxon>Nyssa</taxon>
    </lineage>
</organism>
<protein>
    <recommendedName>
        <fullName evidence="7">TCP domain-containing protein</fullName>
    </recommendedName>
</protein>
<sequence length="229" mass="25093">MNSEAIGLEAIFFNSSKPPSPTKPNALNIDNRSKKPSKDRHVKVNGRDRRIRLSLKCAQRIFQLTQALGNRTSGQTIEWLLQQAEPAISAVLRNSTNSSHAVAVPSASMISQTPHANAVAVDHLPKNKASDAFGHVGCADDDSQLSETSNPAAVQLFTQLINSRFNNLTAAFGPEIIREFGFCIKDVDAEWNAAFNFSSNLDFLSTCIKKTKGDDDWPCSGFEERALLF</sequence>
<dbReference type="GO" id="GO:0005634">
    <property type="term" value="C:nucleus"/>
    <property type="evidence" value="ECO:0007669"/>
    <property type="project" value="UniProtKB-SubCell"/>
</dbReference>
<evidence type="ECO:0000256" key="6">
    <source>
        <dbReference type="SAM" id="MobiDB-lite"/>
    </source>
</evidence>
<dbReference type="OrthoDB" id="1911901at2759"/>
<evidence type="ECO:0000256" key="1">
    <source>
        <dbReference type="ARBA" id="ARBA00004123"/>
    </source>
</evidence>
<keyword evidence="3" id="KW-0238">DNA-binding</keyword>
<dbReference type="PROSITE" id="PS51369">
    <property type="entry name" value="TCP"/>
    <property type="match status" value="1"/>
</dbReference>
<dbReference type="AlphaFoldDB" id="A0A5J5BQU6"/>
<evidence type="ECO:0000259" key="7">
    <source>
        <dbReference type="PROSITE" id="PS51369"/>
    </source>
</evidence>
<dbReference type="Pfam" id="PF03634">
    <property type="entry name" value="TCP"/>
    <property type="match status" value="1"/>
</dbReference>
<dbReference type="EMBL" id="CM018034">
    <property type="protein sequence ID" value="KAA8544092.1"/>
    <property type="molecule type" value="Genomic_DNA"/>
</dbReference>
<feature type="domain" description="TCP" evidence="7">
    <location>
        <begin position="37"/>
        <end position="91"/>
    </location>
</feature>
<dbReference type="PANTHER" id="PTHR31072">
    <property type="entry name" value="TRANSCRIPTION FACTOR TCP4-RELATED"/>
    <property type="match status" value="1"/>
</dbReference>
<evidence type="ECO:0000256" key="3">
    <source>
        <dbReference type="ARBA" id="ARBA00023125"/>
    </source>
</evidence>
<evidence type="ECO:0000313" key="8">
    <source>
        <dbReference type="EMBL" id="KAA8544092.1"/>
    </source>
</evidence>
<gene>
    <name evidence="8" type="ORF">F0562_021731</name>
</gene>
<comment type="subcellular location">
    <subcellularLocation>
        <location evidence="1">Nucleus</location>
    </subcellularLocation>
</comment>
<dbReference type="InterPro" id="IPR005333">
    <property type="entry name" value="Transcription_factor_TCP"/>
</dbReference>
<dbReference type="InterPro" id="IPR017887">
    <property type="entry name" value="TF_TCP_subgr"/>
</dbReference>
<name>A0A5J5BQU6_9ASTE</name>
<dbReference type="PANTHER" id="PTHR31072:SF170">
    <property type="entry name" value="TRANSCRIPTION FACTOR TCP15-RELATED"/>
    <property type="match status" value="1"/>
</dbReference>
<evidence type="ECO:0000256" key="4">
    <source>
        <dbReference type="ARBA" id="ARBA00023163"/>
    </source>
</evidence>
<accession>A0A5J5BQU6</accession>
<dbReference type="Proteomes" id="UP000325577">
    <property type="component" value="Linkage Group LG11"/>
</dbReference>
<dbReference type="GO" id="GO:0003700">
    <property type="term" value="F:DNA-binding transcription factor activity"/>
    <property type="evidence" value="ECO:0007669"/>
    <property type="project" value="InterPro"/>
</dbReference>
<keyword evidence="9" id="KW-1185">Reference proteome</keyword>
<evidence type="ECO:0000256" key="5">
    <source>
        <dbReference type="ARBA" id="ARBA00023242"/>
    </source>
</evidence>
<keyword evidence="5" id="KW-0539">Nucleus</keyword>
<proteinExistence type="predicted"/>
<reference evidence="8 9" key="1">
    <citation type="submission" date="2019-09" db="EMBL/GenBank/DDBJ databases">
        <title>A chromosome-level genome assembly of the Chinese tupelo Nyssa sinensis.</title>
        <authorList>
            <person name="Yang X."/>
            <person name="Kang M."/>
            <person name="Yang Y."/>
            <person name="Xiong H."/>
            <person name="Wang M."/>
            <person name="Zhang Z."/>
            <person name="Wang Z."/>
            <person name="Wu H."/>
            <person name="Ma T."/>
            <person name="Liu J."/>
            <person name="Xi Z."/>
        </authorList>
    </citation>
    <scope>NUCLEOTIDE SEQUENCE [LARGE SCALE GENOMIC DNA]</scope>
    <source>
        <strain evidence="8">J267</strain>
        <tissue evidence="8">Leaf</tissue>
    </source>
</reference>
<evidence type="ECO:0000256" key="2">
    <source>
        <dbReference type="ARBA" id="ARBA00023015"/>
    </source>
</evidence>
<keyword evidence="2" id="KW-0805">Transcription regulation</keyword>
<dbReference type="GO" id="GO:0043565">
    <property type="term" value="F:sequence-specific DNA binding"/>
    <property type="evidence" value="ECO:0007669"/>
    <property type="project" value="TreeGrafter"/>
</dbReference>
<keyword evidence="4" id="KW-0804">Transcription</keyword>
<feature type="region of interest" description="Disordered" evidence="6">
    <location>
        <begin position="15"/>
        <end position="41"/>
    </location>
</feature>
<evidence type="ECO:0000313" key="9">
    <source>
        <dbReference type="Proteomes" id="UP000325577"/>
    </source>
</evidence>